<reference evidence="1" key="1">
    <citation type="submission" date="2020-11" db="EMBL/GenBank/DDBJ databases">
        <authorList>
            <person name="Tran Van P."/>
        </authorList>
    </citation>
    <scope>NUCLEOTIDE SEQUENCE</scope>
</reference>
<protein>
    <submittedName>
        <fullName evidence="1">Uncharacterized protein</fullName>
    </submittedName>
</protein>
<name>A0A7R8ZL09_9CRUS</name>
<accession>A0A7R8ZL09</accession>
<sequence length="352" mass="39978">MAPREDDLRVIYDGGRDRGGLTLRELRRRQLLKNYGLELTAGAEKLQDMSHNISSANQQIMKPKSGRIPGELEDAAKGAKEVGKELTTGIETAKKKAIKVKQEITNLMEDMKTRFDVEKLQQRGMRLSDVLGAPLMYFYFLWTMVYCGCIITGTSSLPLWLRNGGKTLPFAQSFLYFGAIYSFIGFCRFALDSKRESFREIHDFTWFWFPRVGLPLITLEFLQKFNTNPDLQRLVLTLAGVAFLCGVSKKRQPALYLANACMVIAGLLLVLIAWNKKYFDAVAGVLLFILGEIFVQQYRGTILLQSGYTWRTLIMASASLLLVISLTEKGAETFTWGRKWPVITKLYENAFK</sequence>
<evidence type="ECO:0000313" key="1">
    <source>
        <dbReference type="EMBL" id="CAD7225404.1"/>
    </source>
</evidence>
<organism evidence="1">
    <name type="scientific">Cyprideis torosa</name>
    <dbReference type="NCBI Taxonomy" id="163714"/>
    <lineage>
        <taxon>Eukaryota</taxon>
        <taxon>Metazoa</taxon>
        <taxon>Ecdysozoa</taxon>
        <taxon>Arthropoda</taxon>
        <taxon>Crustacea</taxon>
        <taxon>Oligostraca</taxon>
        <taxon>Ostracoda</taxon>
        <taxon>Podocopa</taxon>
        <taxon>Podocopida</taxon>
        <taxon>Cytherocopina</taxon>
        <taxon>Cytheroidea</taxon>
        <taxon>Cytherideidae</taxon>
        <taxon>Cyprideis</taxon>
    </lineage>
</organism>
<proteinExistence type="predicted"/>
<dbReference type="AlphaFoldDB" id="A0A7R8ZL09"/>
<dbReference type="EMBL" id="OB660564">
    <property type="protein sequence ID" value="CAD7225404.1"/>
    <property type="molecule type" value="Genomic_DNA"/>
</dbReference>
<gene>
    <name evidence="1" type="ORF">CTOB1V02_LOCUS3346</name>
</gene>